<dbReference type="OrthoDB" id="9994905at2759"/>
<dbReference type="GO" id="GO:0005829">
    <property type="term" value="C:cytosol"/>
    <property type="evidence" value="ECO:0007669"/>
    <property type="project" value="TreeGrafter"/>
</dbReference>
<dbReference type="InterPro" id="IPR027417">
    <property type="entry name" value="P-loop_NTPase"/>
</dbReference>
<dbReference type="GO" id="GO:0050770">
    <property type="term" value="P:regulation of axonogenesis"/>
    <property type="evidence" value="ECO:0007669"/>
    <property type="project" value="TreeGrafter"/>
</dbReference>
<dbReference type="Proteomes" id="UP000784294">
    <property type="component" value="Unassembled WGS sequence"/>
</dbReference>
<dbReference type="InterPro" id="IPR051978">
    <property type="entry name" value="Rho-GAP_domain"/>
</dbReference>
<dbReference type="PANTHER" id="PTHR46005">
    <property type="entry name" value="RHO GTPASE-ACTIVATING PROTEIN 190"/>
    <property type="match status" value="1"/>
</dbReference>
<comment type="caution">
    <text evidence="1">The sequence shown here is derived from an EMBL/GenBank/DDBJ whole genome shotgun (WGS) entry which is preliminary data.</text>
</comment>
<proteinExistence type="predicted"/>
<accession>A0A448X5J7</accession>
<keyword evidence="2" id="KW-1185">Reference proteome</keyword>
<gene>
    <name evidence="1" type="ORF">PXEA_LOCUS22086</name>
</gene>
<dbReference type="GO" id="GO:0005096">
    <property type="term" value="F:GTPase activator activity"/>
    <property type="evidence" value="ECO:0007669"/>
    <property type="project" value="TreeGrafter"/>
</dbReference>
<dbReference type="Gene3D" id="3.40.50.300">
    <property type="entry name" value="P-loop containing nucleotide triphosphate hydrolases"/>
    <property type="match status" value="1"/>
</dbReference>
<protein>
    <submittedName>
        <fullName evidence="1">Uncharacterized protein</fullName>
    </submittedName>
</protein>
<dbReference type="PANTHER" id="PTHR46005:SF4">
    <property type="entry name" value="RHO GTPASE-ACTIVATING PROTEIN 190"/>
    <property type="match status" value="1"/>
</dbReference>
<dbReference type="GO" id="GO:0007266">
    <property type="term" value="P:Rho protein signal transduction"/>
    <property type="evidence" value="ECO:0007669"/>
    <property type="project" value="TreeGrafter"/>
</dbReference>
<dbReference type="EMBL" id="CAAALY010096577">
    <property type="protein sequence ID" value="VEL28646.1"/>
    <property type="molecule type" value="Genomic_DNA"/>
</dbReference>
<dbReference type="AlphaFoldDB" id="A0A448X5J7"/>
<sequence>MRENGMEYDSDLLTLSVIGYCGTCQLLTSRVGKSTLIDQYINSTSRIDDHSSIISYSDFNGDVICGDHWLFWGEKWPLRIMEQCEFVDDHLFQPIHSTISYIDRCLETKYVVSIPKLRYYCKTQLGVEDSFPKHYLKPGIYPIDVFMCVYDTTLSQQAALDQGKFIEQVLYKISRSKLNLPLVLVTSKHDSQPSPIALQLLSSALKKLKKRWIRTYFSQLEVSSRQHINVDSAFQVAAQLACAIRRGEKSDYCGKNISYRKFNSRSETAQSRYI</sequence>
<evidence type="ECO:0000313" key="1">
    <source>
        <dbReference type="EMBL" id="VEL28646.1"/>
    </source>
</evidence>
<evidence type="ECO:0000313" key="2">
    <source>
        <dbReference type="Proteomes" id="UP000784294"/>
    </source>
</evidence>
<reference evidence="1" key="1">
    <citation type="submission" date="2018-11" db="EMBL/GenBank/DDBJ databases">
        <authorList>
            <consortium name="Pathogen Informatics"/>
        </authorList>
    </citation>
    <scope>NUCLEOTIDE SEQUENCE</scope>
</reference>
<dbReference type="SUPFAM" id="SSF52540">
    <property type="entry name" value="P-loop containing nucleoside triphosphate hydrolases"/>
    <property type="match status" value="1"/>
</dbReference>
<dbReference type="GO" id="GO:0008361">
    <property type="term" value="P:regulation of cell size"/>
    <property type="evidence" value="ECO:0007669"/>
    <property type="project" value="TreeGrafter"/>
</dbReference>
<organism evidence="1 2">
    <name type="scientific">Protopolystoma xenopodis</name>
    <dbReference type="NCBI Taxonomy" id="117903"/>
    <lineage>
        <taxon>Eukaryota</taxon>
        <taxon>Metazoa</taxon>
        <taxon>Spiralia</taxon>
        <taxon>Lophotrochozoa</taxon>
        <taxon>Platyhelminthes</taxon>
        <taxon>Monogenea</taxon>
        <taxon>Polyopisthocotylea</taxon>
        <taxon>Polystomatidea</taxon>
        <taxon>Polystomatidae</taxon>
        <taxon>Protopolystoma</taxon>
    </lineage>
</organism>
<name>A0A448X5J7_9PLAT</name>